<dbReference type="GO" id="GO:0045947">
    <property type="term" value="P:negative regulation of translational initiation"/>
    <property type="evidence" value="ECO:0007669"/>
    <property type="project" value="UniProtKB-UniRule"/>
</dbReference>
<evidence type="ECO:0000256" key="5">
    <source>
        <dbReference type="HAMAP-Rule" id="MF_00167"/>
    </source>
</evidence>
<dbReference type="PANTHER" id="PTHR34984:SF1">
    <property type="entry name" value="CARBON STORAGE REGULATOR"/>
    <property type="match status" value="1"/>
</dbReference>
<keyword evidence="3 5" id="KW-0810">Translation regulation</keyword>
<dbReference type="Gene3D" id="2.60.40.4380">
    <property type="entry name" value="Translational regulator CsrA"/>
    <property type="match status" value="1"/>
</dbReference>
<comment type="similarity">
    <text evidence="5">Belongs to the CsrA/RsmA family.</text>
</comment>
<evidence type="ECO:0000256" key="1">
    <source>
        <dbReference type="ARBA" id="ARBA00022490"/>
    </source>
</evidence>
<proteinExistence type="inferred from homology"/>
<keyword evidence="2 5" id="KW-0678">Repressor</keyword>
<dbReference type="GO" id="GO:0006402">
    <property type="term" value="P:mRNA catabolic process"/>
    <property type="evidence" value="ECO:0007669"/>
    <property type="project" value="InterPro"/>
</dbReference>
<name>A0A1G8AFB7_9BACI</name>
<organism evidence="6 7">
    <name type="scientific">Alteribacillus persepolensis</name>
    <dbReference type="NCBI Taxonomy" id="568899"/>
    <lineage>
        <taxon>Bacteria</taxon>
        <taxon>Bacillati</taxon>
        <taxon>Bacillota</taxon>
        <taxon>Bacilli</taxon>
        <taxon>Bacillales</taxon>
        <taxon>Bacillaceae</taxon>
        <taxon>Alteribacillus</taxon>
    </lineage>
</organism>
<dbReference type="GO" id="GO:0044781">
    <property type="term" value="P:bacterial-type flagellum organization"/>
    <property type="evidence" value="ECO:0007669"/>
    <property type="project" value="UniProtKB-KW"/>
</dbReference>
<dbReference type="InterPro" id="IPR036107">
    <property type="entry name" value="CsrA_sf"/>
</dbReference>
<dbReference type="OrthoDB" id="9809061at2"/>
<comment type="function">
    <text evidence="5">A translational regulator that binds mRNA to regulate translation initiation and/or mRNA stability. Usually binds in the 5'-UTR at or near the Shine-Dalgarno sequence preventing ribosome-binding, thus repressing translation. Its main target seems to be the major flagellin gene, while its function is anatagonized by FliW.</text>
</comment>
<dbReference type="FunFam" id="2.60.40.4380:FF:000002">
    <property type="entry name" value="Translational regulator CsrA"/>
    <property type="match status" value="1"/>
</dbReference>
<accession>A0A1G8AFB7</accession>
<dbReference type="GO" id="GO:1902208">
    <property type="term" value="P:regulation of bacterial-type flagellum assembly"/>
    <property type="evidence" value="ECO:0007669"/>
    <property type="project" value="UniProtKB-UniRule"/>
</dbReference>
<keyword evidence="1 5" id="KW-0963">Cytoplasm</keyword>
<keyword evidence="5" id="KW-1005">Bacterial flagellum biogenesis</keyword>
<dbReference type="InterPro" id="IPR003751">
    <property type="entry name" value="CsrA"/>
</dbReference>
<dbReference type="GO" id="GO:0005829">
    <property type="term" value="C:cytosol"/>
    <property type="evidence" value="ECO:0007669"/>
    <property type="project" value="TreeGrafter"/>
</dbReference>
<dbReference type="NCBIfam" id="NF002469">
    <property type="entry name" value="PRK01712.1"/>
    <property type="match status" value="1"/>
</dbReference>
<reference evidence="6 7" key="1">
    <citation type="submission" date="2016-10" db="EMBL/GenBank/DDBJ databases">
        <authorList>
            <person name="de Groot N.N."/>
        </authorList>
    </citation>
    <scope>NUCLEOTIDE SEQUENCE [LARGE SCALE GENOMIC DNA]</scope>
    <source>
        <strain evidence="6 7">DSM 21632</strain>
    </source>
</reference>
<dbReference type="HAMAP" id="MF_00167">
    <property type="entry name" value="CsrA"/>
    <property type="match status" value="1"/>
</dbReference>
<gene>
    <name evidence="5" type="primary">csrA</name>
    <name evidence="6" type="ORF">SAMN05192534_102137</name>
</gene>
<comment type="subcellular location">
    <subcellularLocation>
        <location evidence="5">Cytoplasm</location>
    </subcellularLocation>
</comment>
<dbReference type="NCBIfam" id="TIGR00202">
    <property type="entry name" value="csrA"/>
    <property type="match status" value="1"/>
</dbReference>
<dbReference type="GO" id="GO:0048027">
    <property type="term" value="F:mRNA 5'-UTR binding"/>
    <property type="evidence" value="ECO:0007669"/>
    <property type="project" value="UniProtKB-UniRule"/>
</dbReference>
<dbReference type="Pfam" id="PF02599">
    <property type="entry name" value="CsrA"/>
    <property type="match status" value="1"/>
</dbReference>
<evidence type="ECO:0000256" key="2">
    <source>
        <dbReference type="ARBA" id="ARBA00022491"/>
    </source>
</evidence>
<dbReference type="Proteomes" id="UP000199163">
    <property type="component" value="Unassembled WGS sequence"/>
</dbReference>
<dbReference type="STRING" id="568899.SAMN05192534_102137"/>
<keyword evidence="7" id="KW-1185">Reference proteome</keyword>
<evidence type="ECO:0000313" key="6">
    <source>
        <dbReference type="EMBL" id="SDH19664.1"/>
    </source>
</evidence>
<evidence type="ECO:0000256" key="3">
    <source>
        <dbReference type="ARBA" id="ARBA00022845"/>
    </source>
</evidence>
<dbReference type="GO" id="GO:0006109">
    <property type="term" value="P:regulation of carbohydrate metabolic process"/>
    <property type="evidence" value="ECO:0007669"/>
    <property type="project" value="InterPro"/>
</dbReference>
<evidence type="ECO:0000256" key="4">
    <source>
        <dbReference type="ARBA" id="ARBA00022884"/>
    </source>
</evidence>
<dbReference type="PANTHER" id="PTHR34984">
    <property type="entry name" value="CARBON STORAGE REGULATOR"/>
    <property type="match status" value="1"/>
</dbReference>
<dbReference type="AlphaFoldDB" id="A0A1G8AFB7"/>
<evidence type="ECO:0000313" key="7">
    <source>
        <dbReference type="Proteomes" id="UP000199163"/>
    </source>
</evidence>
<dbReference type="EMBL" id="FNDK01000002">
    <property type="protein sequence ID" value="SDH19664.1"/>
    <property type="molecule type" value="Genomic_DNA"/>
</dbReference>
<dbReference type="RefSeq" id="WP_091271413.1">
    <property type="nucleotide sequence ID" value="NZ_FNDK01000002.1"/>
</dbReference>
<sequence length="78" mass="8683">MLVLTRKTNESITIGDDIEIKIIAVDGDQVKIGIDAPKHIDIHRKEVYLDIQQENHEAAGGGNLDIIEQLSHVLKKKS</sequence>
<comment type="subunit">
    <text evidence="5">Homodimer; the beta-strands of each monomer intercalate to form a hydrophobic core, while the alpha-helices form wings that extend away from the core.</text>
</comment>
<protein>
    <recommendedName>
        <fullName evidence="5">Translational regulator CsrA</fullName>
    </recommendedName>
</protein>
<keyword evidence="4 5" id="KW-0694">RNA-binding</keyword>
<dbReference type="SUPFAM" id="SSF117130">
    <property type="entry name" value="CsrA-like"/>
    <property type="match status" value="1"/>
</dbReference>